<dbReference type="Proteomes" id="UP001176941">
    <property type="component" value="Chromosome 1"/>
</dbReference>
<evidence type="ECO:0000256" key="1">
    <source>
        <dbReference type="SAM" id="MobiDB-lite"/>
    </source>
</evidence>
<gene>
    <name evidence="2" type="ORF">MRATA1EN1_LOCUS893</name>
</gene>
<feature type="compositionally biased region" description="Basic and acidic residues" evidence="1">
    <location>
        <begin position="24"/>
        <end position="38"/>
    </location>
</feature>
<reference evidence="2" key="1">
    <citation type="submission" date="2023-04" db="EMBL/GenBank/DDBJ databases">
        <authorList>
            <consortium name="ELIXIR-Norway"/>
        </authorList>
    </citation>
    <scope>NUCLEOTIDE SEQUENCE [LARGE SCALE GENOMIC DNA]</scope>
</reference>
<sequence length="179" mass="18935">MRRGLHSSILGPGSTLPTAVHFLSETHRGEKERERSERQPSGGRPAGRAAEGAAGCITTVGGPQHSTRRETRHPGRQRGGRPAARPPPAGRLARGALAALPVPGGADVAPAATNLTRKGCGGSVKWCQAPDAPEQCKLVSRTIWELEAIVHTPSIRGCAPERGGEESWFVQRNMFSFPG</sequence>
<feature type="compositionally biased region" description="Low complexity" evidence="1">
    <location>
        <begin position="42"/>
        <end position="55"/>
    </location>
</feature>
<keyword evidence="3" id="KW-1185">Reference proteome</keyword>
<accession>A0ABN8XS13</accession>
<evidence type="ECO:0000313" key="3">
    <source>
        <dbReference type="Proteomes" id="UP001176941"/>
    </source>
</evidence>
<evidence type="ECO:0000313" key="2">
    <source>
        <dbReference type="EMBL" id="CAI9151931.1"/>
    </source>
</evidence>
<protein>
    <submittedName>
        <fullName evidence="2">Uncharacterized protein</fullName>
    </submittedName>
</protein>
<feature type="region of interest" description="Disordered" evidence="1">
    <location>
        <begin position="1"/>
        <end position="94"/>
    </location>
</feature>
<name>A0ABN8XS13_RANTA</name>
<dbReference type="EMBL" id="OX459937">
    <property type="protein sequence ID" value="CAI9151931.1"/>
    <property type="molecule type" value="Genomic_DNA"/>
</dbReference>
<proteinExistence type="predicted"/>
<organism evidence="2 3">
    <name type="scientific">Rangifer tarandus platyrhynchus</name>
    <name type="common">Svalbard reindeer</name>
    <dbReference type="NCBI Taxonomy" id="3082113"/>
    <lineage>
        <taxon>Eukaryota</taxon>
        <taxon>Metazoa</taxon>
        <taxon>Chordata</taxon>
        <taxon>Craniata</taxon>
        <taxon>Vertebrata</taxon>
        <taxon>Euteleostomi</taxon>
        <taxon>Mammalia</taxon>
        <taxon>Eutheria</taxon>
        <taxon>Laurasiatheria</taxon>
        <taxon>Artiodactyla</taxon>
        <taxon>Ruminantia</taxon>
        <taxon>Pecora</taxon>
        <taxon>Cervidae</taxon>
        <taxon>Odocoileinae</taxon>
        <taxon>Rangifer</taxon>
    </lineage>
</organism>